<dbReference type="PANTHER" id="PTHR30015">
    <property type="entry name" value="MRR RESTRICTION SYSTEM PROTEIN"/>
    <property type="match status" value="1"/>
</dbReference>
<dbReference type="InterPro" id="IPR025745">
    <property type="entry name" value="Mrr-like_N_dom"/>
</dbReference>
<dbReference type="RefSeq" id="WP_109189064.1">
    <property type="nucleotide sequence ID" value="NZ_BMYA01000003.1"/>
</dbReference>
<dbReference type="InterPro" id="IPR052906">
    <property type="entry name" value="Type_IV_Methyl-Rstrct_Enzyme"/>
</dbReference>
<dbReference type="EMBL" id="QEWQ01000003">
    <property type="protein sequence ID" value="PWD81165.1"/>
    <property type="molecule type" value="Genomic_DNA"/>
</dbReference>
<keyword evidence="3" id="KW-0378">Hydrolase</keyword>
<keyword evidence="3" id="KW-0540">Nuclease</keyword>
<dbReference type="Gene3D" id="3.40.1350.10">
    <property type="match status" value="1"/>
</dbReference>
<dbReference type="Pfam" id="PF14338">
    <property type="entry name" value="Mrr_N"/>
    <property type="match status" value="1"/>
</dbReference>
<keyword evidence="4" id="KW-1185">Reference proteome</keyword>
<evidence type="ECO:0000259" key="2">
    <source>
        <dbReference type="Pfam" id="PF14338"/>
    </source>
</evidence>
<proteinExistence type="predicted"/>
<organism evidence="3 4">
    <name type="scientific">Ignatzschineria ureiclastica</name>
    <dbReference type="NCBI Taxonomy" id="472582"/>
    <lineage>
        <taxon>Bacteria</taxon>
        <taxon>Pseudomonadati</taxon>
        <taxon>Pseudomonadota</taxon>
        <taxon>Gammaproteobacteria</taxon>
        <taxon>Cardiobacteriales</taxon>
        <taxon>Ignatzschineriaceae</taxon>
        <taxon>Ignatzschineria</taxon>
    </lineage>
</organism>
<dbReference type="InterPro" id="IPR011856">
    <property type="entry name" value="tRNA_endonuc-like_dom_sf"/>
</dbReference>
<dbReference type="PANTHER" id="PTHR30015:SF7">
    <property type="entry name" value="TYPE IV METHYL-DIRECTED RESTRICTION ENZYME ECOKMRR"/>
    <property type="match status" value="1"/>
</dbReference>
<dbReference type="OrthoDB" id="9803736at2"/>
<comment type="caution">
    <text evidence="3">The sequence shown here is derived from an EMBL/GenBank/DDBJ whole genome shotgun (WGS) entry which is preliminary data.</text>
</comment>
<evidence type="ECO:0000259" key="1">
    <source>
        <dbReference type="Pfam" id="PF04471"/>
    </source>
</evidence>
<feature type="domain" description="Restriction system protein Mrr-like N-terminal" evidence="2">
    <location>
        <begin position="4"/>
        <end position="89"/>
    </location>
</feature>
<keyword evidence="3" id="KW-0255">Endonuclease</keyword>
<sequence>MFTYEDAMRPVLDYLKSGEIKQKKEITEAILGESYFNLSEEDRAQQISSGIGLYASRVGWALSYLYQAGLVSRPKRAHYQMTDRGLDALLSGETINKQYLECFEEFQDFLGRNKNMKESNIKQTIATLTTSPKYLPQEETPTEIIDQQLKMLHKELSSELLEEILAKDAFFFERLVVRLLYKIGYGSHIDHATVTKKSGDDGIDGIISSDRLGLDTVYVQAKRYASDNIIGNNQIRDFMGALIQKGASKGVFITTSDFSEAARKAVQENRHQVIALINGHQLTSLMIEYNIGVSIEREIHIKRLDSDFFDENF</sequence>
<dbReference type="AlphaFoldDB" id="A0A2U2AET2"/>
<dbReference type="Pfam" id="PF04471">
    <property type="entry name" value="Mrr_cat"/>
    <property type="match status" value="1"/>
</dbReference>
<dbReference type="SUPFAM" id="SSF52980">
    <property type="entry name" value="Restriction endonuclease-like"/>
    <property type="match status" value="1"/>
</dbReference>
<protein>
    <submittedName>
        <fullName evidence="3">Restriction endonuclease</fullName>
    </submittedName>
</protein>
<dbReference type="GO" id="GO:0015666">
    <property type="term" value="F:restriction endodeoxyribonuclease activity"/>
    <property type="evidence" value="ECO:0007669"/>
    <property type="project" value="TreeGrafter"/>
</dbReference>
<dbReference type="InterPro" id="IPR007560">
    <property type="entry name" value="Restrct_endonuc_IV_Mrr"/>
</dbReference>
<reference evidence="4" key="1">
    <citation type="submission" date="2018-05" db="EMBL/GenBank/DDBJ databases">
        <title>Ignatzschineria dubaiensis sp. nov., isolated from necrotic foot tissues of dromedaries (Camelus dromedarius) and associated maggots in Dubai, United Arab Emirates.</title>
        <authorList>
            <person name="Tsang C.C."/>
            <person name="Tang J.Y.M."/>
            <person name="Fong J.Y.H."/>
            <person name="Kinne J."/>
            <person name="Lee H.H."/>
            <person name="Joseph M."/>
            <person name="Jose S."/>
            <person name="Schuster R.K."/>
            <person name="Tang Y."/>
            <person name="Sivakumar S."/>
            <person name="Chen J.H.K."/>
            <person name="Teng J.L.L."/>
            <person name="Lau S.K.P."/>
            <person name="Wernery U."/>
            <person name="Woo P.C.Y."/>
        </authorList>
    </citation>
    <scope>NUCLEOTIDE SEQUENCE [LARGE SCALE GENOMIC DNA]</scope>
    <source>
        <strain evidence="4">KCTC 22644</strain>
    </source>
</reference>
<evidence type="ECO:0000313" key="4">
    <source>
        <dbReference type="Proteomes" id="UP000245020"/>
    </source>
</evidence>
<evidence type="ECO:0000313" key="3">
    <source>
        <dbReference type="EMBL" id="PWD81165.1"/>
    </source>
</evidence>
<accession>A0A2U2AET2</accession>
<dbReference type="GO" id="GO:0009307">
    <property type="term" value="P:DNA restriction-modification system"/>
    <property type="evidence" value="ECO:0007669"/>
    <property type="project" value="InterPro"/>
</dbReference>
<feature type="domain" description="Restriction endonuclease type IV Mrr" evidence="1">
    <location>
        <begin position="168"/>
        <end position="286"/>
    </location>
</feature>
<gene>
    <name evidence="3" type="ORF">DC083_04540</name>
</gene>
<name>A0A2U2AET2_9GAMM</name>
<dbReference type="InterPro" id="IPR011335">
    <property type="entry name" value="Restrct_endonuc-II-like"/>
</dbReference>
<dbReference type="GO" id="GO:0003677">
    <property type="term" value="F:DNA binding"/>
    <property type="evidence" value="ECO:0007669"/>
    <property type="project" value="InterPro"/>
</dbReference>
<dbReference type="Proteomes" id="UP000245020">
    <property type="component" value="Unassembled WGS sequence"/>
</dbReference>